<keyword evidence="5" id="KW-1201">Platelet aggregation inhibiting toxin</keyword>
<keyword evidence="11 20" id="KW-0378">Hydrolase</keyword>
<dbReference type="InterPro" id="IPR036907">
    <property type="entry name" value="5'-Nucleotdase_C_sf"/>
</dbReference>
<dbReference type="InterPro" id="IPR006179">
    <property type="entry name" value="5_nucleotidase/apyrase"/>
</dbReference>
<evidence type="ECO:0000256" key="3">
    <source>
        <dbReference type="ARBA" id="ARBA00006654"/>
    </source>
</evidence>
<dbReference type="InterPro" id="IPR004843">
    <property type="entry name" value="Calcineurin-like_PHP"/>
</dbReference>
<dbReference type="GO" id="GO:0005524">
    <property type="term" value="F:ATP binding"/>
    <property type="evidence" value="ECO:0007669"/>
    <property type="project" value="UniProtKB-KW"/>
</dbReference>
<evidence type="ECO:0000256" key="9">
    <source>
        <dbReference type="ARBA" id="ARBA00022729"/>
    </source>
</evidence>
<evidence type="ECO:0000256" key="6">
    <source>
        <dbReference type="ARBA" id="ARBA00022525"/>
    </source>
</evidence>
<keyword evidence="13" id="KW-0325">Glycoprotein</keyword>
<feature type="signal peptide" evidence="20">
    <location>
        <begin position="1"/>
        <end position="20"/>
    </location>
</feature>
<dbReference type="GO" id="GO:0090729">
    <property type="term" value="F:toxin activity"/>
    <property type="evidence" value="ECO:0007669"/>
    <property type="project" value="UniProtKB-KW"/>
</dbReference>
<name>B0XGC2_CULQU</name>
<evidence type="ECO:0000256" key="5">
    <source>
        <dbReference type="ARBA" id="ARBA00022442"/>
    </source>
</evidence>
<evidence type="ECO:0000256" key="4">
    <source>
        <dbReference type="ARBA" id="ARBA00012148"/>
    </source>
</evidence>
<sequence>MRLFVLLGLVALVLVGTARGQGNLYELSIVHINDFHARFEEVNAASVSCNREGGDTCVGGYARTMTVLKKLLAERNNPLYFNAGDNFQGTLWYNIHRWNATVEFLNMLPADAMTIGNHEFDHGVEGVVPFLNNINSPVLLANVDNSEEPEFNKFQKSMMIERNGRKIGIIGVILKTTDNIANTGKLKFSDESETVKAEAELLKQQGANIIIVLSHCGLDVDEIIAANAGPDIDIIVGGHSHTFLYTGDHPDIPGTSQGEYPTVVTQQGGHKVLIVQAAAYTKFVGDIVLFFDEAGIIQRWSGNPYYLGADVVPVILQIGRVYPEVVQALIPWKVAVDEQGNRRVGSAAVDLLKSSCNYAECNLGSFIADSMAAAFVPLAEPGHWTYAAIAVVAVGGIRVSMFRGDLNFKSLIEVIPFENSLVCVELRGDHLLGVMEYAVEKSWDEDRFNGANMLQVSGLRVEYNVTKPIGERVLALEVLCADCMVPRYEQLQPLKYYRVVTNSFIAGGGDGFSIFPQHGRNKRIGPVDIQAFEDYAKIRSPIVQGIDGRIKVHT</sequence>
<dbReference type="eggNOG" id="KOG4419">
    <property type="taxonomic scope" value="Eukaryota"/>
</dbReference>
<evidence type="ECO:0000256" key="13">
    <source>
        <dbReference type="ARBA" id="ARBA00023180"/>
    </source>
</evidence>
<dbReference type="GO" id="GO:0005886">
    <property type="term" value="C:plasma membrane"/>
    <property type="evidence" value="ECO:0007669"/>
    <property type="project" value="TreeGrafter"/>
</dbReference>
<feature type="domain" description="5'-Nucleotidase C-terminal" evidence="22">
    <location>
        <begin position="344"/>
        <end position="515"/>
    </location>
</feature>
<dbReference type="FunCoup" id="B0XGC2">
    <property type="interactions" value="27"/>
</dbReference>
<dbReference type="OMA" id="LDMGNEP"/>
<keyword evidence="8" id="KW-0479">Metal-binding</keyword>
<feature type="chain" id="PRO_5011325996" description="Apyrase" evidence="20">
    <location>
        <begin position="21"/>
        <end position="554"/>
    </location>
</feature>
<dbReference type="VEuPathDB" id="VectorBase:CQUJHB007057"/>
<keyword evidence="25" id="KW-1185">Reference proteome</keyword>
<evidence type="ECO:0000256" key="16">
    <source>
        <dbReference type="ARBA" id="ARBA00031428"/>
    </source>
</evidence>
<dbReference type="SUPFAM" id="SSF56300">
    <property type="entry name" value="Metallo-dependent phosphatases"/>
    <property type="match status" value="1"/>
</dbReference>
<evidence type="ECO:0000256" key="10">
    <source>
        <dbReference type="ARBA" id="ARBA00022741"/>
    </source>
</evidence>
<comment type="similarity">
    <text evidence="3 20">Belongs to the 5'-nucleotidase family.</text>
</comment>
<evidence type="ECO:0000256" key="17">
    <source>
        <dbReference type="ARBA" id="ARBA00032306"/>
    </source>
</evidence>
<evidence type="ECO:0000256" key="1">
    <source>
        <dbReference type="ARBA" id="ARBA00001968"/>
    </source>
</evidence>
<dbReference type="PROSITE" id="PS00785">
    <property type="entry name" value="5_NUCLEOTIDASE_1"/>
    <property type="match status" value="1"/>
</dbReference>
<evidence type="ECO:0000256" key="20">
    <source>
        <dbReference type="RuleBase" id="RU362119"/>
    </source>
</evidence>
<evidence type="ECO:0000259" key="22">
    <source>
        <dbReference type="Pfam" id="PF02872"/>
    </source>
</evidence>
<keyword evidence="6" id="KW-0964">Secreted</keyword>
<dbReference type="EMBL" id="DS233012">
    <property type="protein sequence ID" value="EDS27504.1"/>
    <property type="molecule type" value="Genomic_DNA"/>
</dbReference>
<dbReference type="GO" id="GO:0046872">
    <property type="term" value="F:metal ion binding"/>
    <property type="evidence" value="ECO:0007669"/>
    <property type="project" value="UniProtKB-KW"/>
</dbReference>
<dbReference type="FunFam" id="3.60.21.10:FF:000020">
    <property type="entry name" value="NT5E isoform 4"/>
    <property type="match status" value="1"/>
</dbReference>
<dbReference type="HOGENOM" id="CLU_005854_7_1_1"/>
<dbReference type="PANTHER" id="PTHR11575">
    <property type="entry name" value="5'-NUCLEOTIDASE-RELATED"/>
    <property type="match status" value="1"/>
</dbReference>
<dbReference type="OrthoDB" id="7722975at2759"/>
<evidence type="ECO:0000256" key="11">
    <source>
        <dbReference type="ARBA" id="ARBA00022801"/>
    </source>
</evidence>
<keyword evidence="14" id="KW-1199">Hemostasis impairing toxin</keyword>
<evidence type="ECO:0000256" key="8">
    <source>
        <dbReference type="ARBA" id="ARBA00022723"/>
    </source>
</evidence>
<evidence type="ECO:0000256" key="14">
    <source>
        <dbReference type="ARBA" id="ARBA00023240"/>
    </source>
</evidence>
<evidence type="ECO:0000313" key="24">
    <source>
        <dbReference type="EnsemblMetazoa" id="CPIJ018313-PA"/>
    </source>
</evidence>
<evidence type="ECO:0000256" key="15">
    <source>
        <dbReference type="ARBA" id="ARBA00030084"/>
    </source>
</evidence>
<dbReference type="EnsemblMetazoa" id="CPIJ018313-RA">
    <property type="protein sequence ID" value="CPIJ018313-PA"/>
    <property type="gene ID" value="CPIJ018313"/>
</dbReference>
<dbReference type="Pfam" id="PF02872">
    <property type="entry name" value="5_nucleotid_C"/>
    <property type="match status" value="1"/>
</dbReference>
<dbReference type="PANTHER" id="PTHR11575:SF32">
    <property type="entry name" value="APYRASE-LIKE PROTEIN"/>
    <property type="match status" value="1"/>
</dbReference>
<keyword evidence="9 20" id="KW-0732">Signal</keyword>
<dbReference type="Gene3D" id="3.60.21.10">
    <property type="match status" value="1"/>
</dbReference>
<evidence type="ECO:0000256" key="7">
    <source>
        <dbReference type="ARBA" id="ARBA00022656"/>
    </source>
</evidence>
<dbReference type="Pfam" id="PF00149">
    <property type="entry name" value="Metallophos"/>
    <property type="match status" value="1"/>
</dbReference>
<accession>B0XGC2</accession>
<feature type="domain" description="Calcineurin-like phosphoesterase" evidence="21">
    <location>
        <begin position="28"/>
        <end position="242"/>
    </location>
</feature>
<organism>
    <name type="scientific">Culex quinquefasciatus</name>
    <name type="common">Southern house mosquito</name>
    <name type="synonym">Culex pungens</name>
    <dbReference type="NCBI Taxonomy" id="7176"/>
    <lineage>
        <taxon>Eukaryota</taxon>
        <taxon>Metazoa</taxon>
        <taxon>Ecdysozoa</taxon>
        <taxon>Arthropoda</taxon>
        <taxon>Hexapoda</taxon>
        <taxon>Insecta</taxon>
        <taxon>Pterygota</taxon>
        <taxon>Neoptera</taxon>
        <taxon>Endopterygota</taxon>
        <taxon>Diptera</taxon>
        <taxon>Nematocera</taxon>
        <taxon>Culicoidea</taxon>
        <taxon>Culicidae</taxon>
        <taxon>Culicinae</taxon>
        <taxon>Culicini</taxon>
        <taxon>Culex</taxon>
        <taxon>Culex</taxon>
    </lineage>
</organism>
<dbReference type="AlphaFoldDB" id="B0XGC2"/>
<evidence type="ECO:0000256" key="2">
    <source>
        <dbReference type="ARBA" id="ARBA00004613"/>
    </source>
</evidence>
<comment type="cofactor">
    <cofactor evidence="1">
        <name>a divalent metal cation</name>
        <dbReference type="ChEBI" id="CHEBI:60240"/>
    </cofactor>
</comment>
<dbReference type="InterPro" id="IPR008334">
    <property type="entry name" value="5'-Nucleotdase_C"/>
</dbReference>
<reference evidence="24" key="2">
    <citation type="submission" date="2020-05" db="UniProtKB">
        <authorList>
            <consortium name="EnsemblMetazoa"/>
        </authorList>
    </citation>
    <scope>IDENTIFICATION</scope>
    <source>
        <strain evidence="24">JHB</strain>
    </source>
</reference>
<protein>
    <recommendedName>
        <fullName evidence="19">Apyrase</fullName>
        <ecNumber evidence="4">3.6.1.5</ecNumber>
    </recommendedName>
    <alternativeName>
        <fullName evidence="16">ATP-diphosphatase</fullName>
    </alternativeName>
    <alternativeName>
        <fullName evidence="17">ATP-diphosphohydrolase</fullName>
    </alternativeName>
    <alternativeName>
        <fullName evidence="15">Adenosine diphosphatase</fullName>
    </alternativeName>
</protein>
<evidence type="ECO:0000256" key="18">
    <source>
        <dbReference type="ARBA" id="ARBA00047297"/>
    </source>
</evidence>
<dbReference type="GO" id="GO:0008253">
    <property type="term" value="F:5'-nucleotidase activity"/>
    <property type="evidence" value="ECO:0007669"/>
    <property type="project" value="TreeGrafter"/>
</dbReference>
<dbReference type="FunFam" id="3.90.780.10:FF:000001">
    <property type="entry name" value="NT5E isoform 3"/>
    <property type="match status" value="1"/>
</dbReference>
<dbReference type="Proteomes" id="UP000002320">
    <property type="component" value="Unassembled WGS sequence"/>
</dbReference>
<dbReference type="PRINTS" id="PR01607">
    <property type="entry name" value="APYRASEFAMLY"/>
</dbReference>
<dbReference type="SUPFAM" id="SSF55816">
    <property type="entry name" value="5'-nucleotidase (syn. UDP-sugar hydrolase), C-terminal domain"/>
    <property type="match status" value="1"/>
</dbReference>
<comment type="catalytic activity">
    <reaction evidence="18">
        <text>a ribonucleoside 5'-triphosphate + 2 H2O = a ribonucleoside 5'-phosphate + 2 phosphate + 2 H(+)</text>
        <dbReference type="Rhea" id="RHEA:36795"/>
        <dbReference type="ChEBI" id="CHEBI:15377"/>
        <dbReference type="ChEBI" id="CHEBI:15378"/>
        <dbReference type="ChEBI" id="CHEBI:43474"/>
        <dbReference type="ChEBI" id="CHEBI:58043"/>
        <dbReference type="ChEBI" id="CHEBI:61557"/>
        <dbReference type="EC" id="3.6.1.5"/>
    </reaction>
    <physiologicalReaction direction="left-to-right" evidence="18">
        <dbReference type="Rhea" id="RHEA:36796"/>
    </physiologicalReaction>
</comment>
<evidence type="ECO:0000313" key="25">
    <source>
        <dbReference type="Proteomes" id="UP000002320"/>
    </source>
</evidence>
<keyword evidence="10 20" id="KW-0547">Nucleotide-binding</keyword>
<dbReference type="Gene3D" id="3.90.780.10">
    <property type="entry name" value="5'-Nucleotidase, C-terminal domain"/>
    <property type="match status" value="1"/>
</dbReference>
<dbReference type="InterPro" id="IPR006146">
    <property type="entry name" value="5'-Nucleotdase_CS"/>
</dbReference>
<evidence type="ECO:0000313" key="23">
    <source>
        <dbReference type="EMBL" id="EDS27504.1"/>
    </source>
</evidence>
<comment type="subcellular location">
    <subcellularLocation>
        <location evidence="2">Secreted</location>
    </subcellularLocation>
</comment>
<dbReference type="InParanoid" id="B0XGC2"/>
<dbReference type="InterPro" id="IPR029052">
    <property type="entry name" value="Metallo-depent_PP-like"/>
</dbReference>
<dbReference type="GO" id="GO:0004050">
    <property type="term" value="F:apyrase activity"/>
    <property type="evidence" value="ECO:0007669"/>
    <property type="project" value="UniProtKB-EC"/>
</dbReference>
<dbReference type="STRING" id="7176.B0XGC2"/>
<keyword evidence="7" id="KW-0800">Toxin</keyword>
<dbReference type="VEuPathDB" id="VectorBase:CPIJ018313"/>
<dbReference type="EC" id="3.6.1.5" evidence="4"/>
<evidence type="ECO:0000256" key="19">
    <source>
        <dbReference type="ARBA" id="ARBA00074431"/>
    </source>
</evidence>
<reference evidence="23" key="1">
    <citation type="submission" date="2007-03" db="EMBL/GenBank/DDBJ databases">
        <title>Annotation of Culex pipiens quinquefasciatus.</title>
        <authorList>
            <consortium name="The Broad Institute Genome Sequencing Platform"/>
            <person name="Atkinson P.W."/>
            <person name="Hemingway J."/>
            <person name="Christensen B.M."/>
            <person name="Higgs S."/>
            <person name="Kodira C."/>
            <person name="Hannick L."/>
            <person name="Megy K."/>
            <person name="O'Leary S."/>
            <person name="Pearson M."/>
            <person name="Haas B.J."/>
            <person name="Mauceli E."/>
            <person name="Wortman J.R."/>
            <person name="Lee N.H."/>
            <person name="Guigo R."/>
            <person name="Stanke M."/>
            <person name="Alvarado L."/>
            <person name="Amedeo P."/>
            <person name="Antoine C.H."/>
            <person name="Arensburger P."/>
            <person name="Bidwell S.L."/>
            <person name="Crawford M."/>
            <person name="Camaro F."/>
            <person name="Devon K."/>
            <person name="Engels R."/>
            <person name="Hammond M."/>
            <person name="Howarth C."/>
            <person name="Koehrsen M."/>
            <person name="Lawson D."/>
            <person name="Montgomery P."/>
            <person name="Nene V."/>
            <person name="Nusbaum C."/>
            <person name="Puiu D."/>
            <person name="Romero-Severson J."/>
            <person name="Severson D.W."/>
            <person name="Shumway M."/>
            <person name="Sisk P."/>
            <person name="Stolte C."/>
            <person name="Zeng Q."/>
            <person name="Eisenstadt E."/>
            <person name="Fraser-Liggett C."/>
            <person name="Strausberg R."/>
            <person name="Galagan J."/>
            <person name="Birren B."/>
            <person name="Collins F.H."/>
        </authorList>
    </citation>
    <scope>NUCLEOTIDE SEQUENCE [LARGE SCALE GENOMIC DNA]</scope>
    <source>
        <strain evidence="23">JHB</strain>
    </source>
</reference>
<evidence type="ECO:0000259" key="21">
    <source>
        <dbReference type="Pfam" id="PF00149"/>
    </source>
</evidence>
<proteinExistence type="inferred from homology"/>
<dbReference type="KEGG" id="cqu:CpipJ_CPIJ018313"/>
<evidence type="ECO:0000256" key="12">
    <source>
        <dbReference type="ARBA" id="ARBA00022840"/>
    </source>
</evidence>
<gene>
    <name evidence="24" type="primary">6052421</name>
    <name evidence="23" type="ORF">CpipJ_CPIJ018313</name>
</gene>
<dbReference type="GO" id="GO:0005576">
    <property type="term" value="C:extracellular region"/>
    <property type="evidence" value="ECO:0007669"/>
    <property type="project" value="UniProtKB-SubCell"/>
</dbReference>
<dbReference type="GO" id="GO:0006196">
    <property type="term" value="P:AMP catabolic process"/>
    <property type="evidence" value="ECO:0007669"/>
    <property type="project" value="TreeGrafter"/>
</dbReference>
<keyword evidence="12" id="KW-0067">ATP-binding</keyword>
<dbReference type="CDD" id="cd07409">
    <property type="entry name" value="MPP_CD73_N"/>
    <property type="match status" value="1"/>
</dbReference>